<dbReference type="InterPro" id="IPR017703">
    <property type="entry name" value="YgfZ/GCV_T_CS"/>
</dbReference>
<dbReference type="Proteomes" id="UP001149607">
    <property type="component" value="Chromosome"/>
</dbReference>
<dbReference type="GO" id="GO:0016226">
    <property type="term" value="P:iron-sulfur cluster assembly"/>
    <property type="evidence" value="ECO:0007669"/>
    <property type="project" value="TreeGrafter"/>
</dbReference>
<proteinExistence type="predicted"/>
<evidence type="ECO:0000313" key="3">
    <source>
        <dbReference type="EMBL" id="WWY03371.1"/>
    </source>
</evidence>
<dbReference type="PANTHER" id="PTHR22602">
    <property type="entry name" value="TRANSFERASE CAF17, MITOCHONDRIAL-RELATED"/>
    <property type="match status" value="1"/>
</dbReference>
<evidence type="ECO:0000313" key="2">
    <source>
        <dbReference type="EMBL" id="MDD9326964.1"/>
    </source>
</evidence>
<dbReference type="Gene3D" id="3.30.1360.120">
    <property type="entry name" value="Probable tRNA modification gtpase trme, domain 1"/>
    <property type="match status" value="1"/>
</dbReference>
<dbReference type="PANTHER" id="PTHR22602:SF0">
    <property type="entry name" value="TRANSFERASE CAF17, MITOCHONDRIAL-RELATED"/>
    <property type="match status" value="1"/>
</dbReference>
<keyword evidence="1" id="KW-0809">Transit peptide</keyword>
<dbReference type="SUPFAM" id="SSF103025">
    <property type="entry name" value="Folate-binding domain"/>
    <property type="match status" value="1"/>
</dbReference>
<dbReference type="EMBL" id="CP146598">
    <property type="protein sequence ID" value="WWY03371.1"/>
    <property type="molecule type" value="Genomic_DNA"/>
</dbReference>
<reference evidence="2" key="1">
    <citation type="submission" date="2022-10" db="EMBL/GenBank/DDBJ databases">
        <authorList>
            <person name="Boutroux M."/>
        </authorList>
    </citation>
    <scope>NUCLEOTIDE SEQUENCE</scope>
    <source>
        <strain evidence="2">51.81</strain>
    </source>
</reference>
<name>A0A9X4IA30_9NEIS</name>
<dbReference type="InterPro" id="IPR027266">
    <property type="entry name" value="TrmE/GcvT-like"/>
</dbReference>
<gene>
    <name evidence="2" type="ORF">ORY91_000337</name>
    <name evidence="3" type="ORF">V9W64_01055</name>
</gene>
<organism evidence="2">
    <name type="scientific">Neisseria leonii</name>
    <dbReference type="NCBI Taxonomy" id="2995413"/>
    <lineage>
        <taxon>Bacteria</taxon>
        <taxon>Pseudomonadati</taxon>
        <taxon>Pseudomonadota</taxon>
        <taxon>Betaproteobacteria</taxon>
        <taxon>Neisseriales</taxon>
        <taxon>Neisseriaceae</taxon>
        <taxon>Neisseria</taxon>
    </lineage>
</organism>
<dbReference type="Gene3D" id="2.40.30.160">
    <property type="match status" value="1"/>
</dbReference>
<dbReference type="InterPro" id="IPR045179">
    <property type="entry name" value="YgfZ/GcvT"/>
</dbReference>
<accession>A0A9X4IA30</accession>
<sequence>MNRTLLPFFSLIRVSGGDAAAFLHGQLSNHIEGLAVGQACYATYNTPKGRVSANMIVLRREADFLLITAADVAENLIKRLRLFVLRAKAVFEPLPDWGVAAEWPDGLMPKPAAEPSLNFSAAFSDGLIRIALPHGGTWLAGPHESLPAYSETAEQAWQAHEILSGYPWIAAATANSSVAQMLNQHTIGGIHFKKGCYPGQEIIARAQYRGQVKRGLAVLESGQPLAAGSPVYAGDEEAGLIINSAPYKERAVHLAVIKHAAAARPLNAADCPLAVEHLFFATAIQE</sequence>
<protein>
    <submittedName>
        <fullName evidence="2">Folate-binding protein</fullName>
    </submittedName>
</protein>
<dbReference type="EMBL" id="JAPQFL010000001">
    <property type="protein sequence ID" value="MDD9326964.1"/>
    <property type="molecule type" value="Genomic_DNA"/>
</dbReference>
<evidence type="ECO:0000256" key="1">
    <source>
        <dbReference type="ARBA" id="ARBA00022946"/>
    </source>
</evidence>
<dbReference type="AlphaFoldDB" id="A0A9X4IA30"/>
<reference evidence="3" key="2">
    <citation type="submission" date="2024-02" db="EMBL/GenBank/DDBJ databases">
        <title>Neisseria leonii sp. nov.</title>
        <authorList>
            <person name="Boutroux M."/>
            <person name="Favre-Rochex S."/>
            <person name="Gorgette O."/>
            <person name="Touak G."/>
            <person name="Muhle E."/>
            <person name="Chesneau O."/>
            <person name="Clermont D."/>
            <person name="Rahi P."/>
        </authorList>
    </citation>
    <scope>NUCLEOTIDE SEQUENCE</scope>
    <source>
        <strain evidence="3">51.81</strain>
    </source>
</reference>
<dbReference type="RefSeq" id="WP_274584275.1">
    <property type="nucleotide sequence ID" value="NZ_CP145811.1"/>
</dbReference>
<dbReference type="NCBIfam" id="TIGR03317">
    <property type="entry name" value="ygfZ_signature"/>
    <property type="match status" value="1"/>
</dbReference>
<evidence type="ECO:0000313" key="4">
    <source>
        <dbReference type="Proteomes" id="UP001149607"/>
    </source>
</evidence>
<keyword evidence="4" id="KW-1185">Reference proteome</keyword>